<protein>
    <submittedName>
        <fullName evidence="2">Uncharacterized protein</fullName>
    </submittedName>
</protein>
<gene>
    <name evidence="2" type="ORF">AGA_1717</name>
</gene>
<dbReference type="EMBL" id="LN609302">
    <property type="protein sequence ID" value="CEF55976.1"/>
    <property type="molecule type" value="Genomic_DNA"/>
</dbReference>
<accession>A0A0U5F7H0</accession>
<organism evidence="2 3">
    <name type="scientific">Acetobacter ghanensis</name>
    <dbReference type="NCBI Taxonomy" id="431306"/>
    <lineage>
        <taxon>Bacteria</taxon>
        <taxon>Pseudomonadati</taxon>
        <taxon>Pseudomonadota</taxon>
        <taxon>Alphaproteobacteria</taxon>
        <taxon>Acetobacterales</taxon>
        <taxon>Acetobacteraceae</taxon>
        <taxon>Acetobacter</taxon>
    </lineage>
</organism>
<keyword evidence="1" id="KW-0812">Transmembrane</keyword>
<reference evidence="3" key="1">
    <citation type="submission" date="2014-09" db="EMBL/GenBank/DDBJ databases">
        <authorList>
            <person name="Illeghems K.G."/>
        </authorList>
    </citation>
    <scope>NUCLEOTIDE SEQUENCE [LARGE SCALE GENOMIC DNA]</scope>
    <source>
        <strain evidence="3">LMG 23848T</strain>
    </source>
</reference>
<evidence type="ECO:0000313" key="2">
    <source>
        <dbReference type="EMBL" id="CEF55976.1"/>
    </source>
</evidence>
<sequence>MYQCYSESQTVIRAASFFATSALLILGHCSTLSGVINTT</sequence>
<dbReference type="AlphaFoldDB" id="A0A0U5F7H0"/>
<evidence type="ECO:0000256" key="1">
    <source>
        <dbReference type="SAM" id="Phobius"/>
    </source>
</evidence>
<dbReference type="Proteomes" id="UP000068250">
    <property type="component" value="Chromosome I"/>
</dbReference>
<feature type="transmembrane region" description="Helical" evidence="1">
    <location>
        <begin position="12"/>
        <end position="36"/>
    </location>
</feature>
<keyword evidence="1" id="KW-1133">Transmembrane helix</keyword>
<keyword evidence="1" id="KW-0472">Membrane</keyword>
<evidence type="ECO:0000313" key="3">
    <source>
        <dbReference type="Proteomes" id="UP000068250"/>
    </source>
</evidence>
<name>A0A0U5F7H0_9PROT</name>
<proteinExistence type="predicted"/>